<keyword evidence="4 8" id="KW-0560">Oxidoreductase</keyword>
<dbReference type="Gene3D" id="1.10.630.10">
    <property type="entry name" value="Cytochrome P450"/>
    <property type="match status" value="1"/>
</dbReference>
<evidence type="ECO:0000256" key="7">
    <source>
        <dbReference type="PIRSR" id="PIRSR602401-1"/>
    </source>
</evidence>
<dbReference type="PANTHER" id="PTHR24305:SF166">
    <property type="entry name" value="CYTOCHROME P450 12A4, MITOCHONDRIAL-RELATED"/>
    <property type="match status" value="1"/>
</dbReference>
<dbReference type="PANTHER" id="PTHR24305">
    <property type="entry name" value="CYTOCHROME P450"/>
    <property type="match status" value="1"/>
</dbReference>
<evidence type="ECO:0000313" key="9">
    <source>
        <dbReference type="EMBL" id="OOG00882.1"/>
    </source>
</evidence>
<comment type="similarity">
    <text evidence="2 8">Belongs to the cytochrome P450 family.</text>
</comment>
<evidence type="ECO:0000256" key="3">
    <source>
        <dbReference type="ARBA" id="ARBA00022723"/>
    </source>
</evidence>
<evidence type="ECO:0000256" key="6">
    <source>
        <dbReference type="ARBA" id="ARBA00023033"/>
    </source>
</evidence>
<organism evidence="9 10">
    <name type="scientific">Aspergillus carbonarius (strain ITEM 5010)</name>
    <dbReference type="NCBI Taxonomy" id="602072"/>
    <lineage>
        <taxon>Eukaryota</taxon>
        <taxon>Fungi</taxon>
        <taxon>Dikarya</taxon>
        <taxon>Ascomycota</taxon>
        <taxon>Pezizomycotina</taxon>
        <taxon>Eurotiomycetes</taxon>
        <taxon>Eurotiomycetidae</taxon>
        <taxon>Eurotiales</taxon>
        <taxon>Aspergillaceae</taxon>
        <taxon>Aspergillus</taxon>
        <taxon>Aspergillus subgen. Circumdati</taxon>
    </lineage>
</organism>
<protein>
    <recommendedName>
        <fullName evidence="11">Cytochrome P450</fullName>
    </recommendedName>
</protein>
<dbReference type="InterPro" id="IPR001128">
    <property type="entry name" value="Cyt_P450"/>
</dbReference>
<name>A0A1R3S2G7_ASPC5</name>
<reference evidence="10" key="1">
    <citation type="journal article" date="2017" name="Genome Biol.">
        <title>Comparative genomics reveals high biological diversity and specific adaptations in the industrially and medically important fungal genus Aspergillus.</title>
        <authorList>
            <person name="de Vries R.P."/>
            <person name="Riley R."/>
            <person name="Wiebenga A."/>
            <person name="Aguilar-Osorio G."/>
            <person name="Amillis S."/>
            <person name="Uchima C.A."/>
            <person name="Anderluh G."/>
            <person name="Asadollahi M."/>
            <person name="Askin M."/>
            <person name="Barry K."/>
            <person name="Battaglia E."/>
            <person name="Bayram O."/>
            <person name="Benocci T."/>
            <person name="Braus-Stromeyer S.A."/>
            <person name="Caldana C."/>
            <person name="Canovas D."/>
            <person name="Cerqueira G.C."/>
            <person name="Chen F."/>
            <person name="Chen W."/>
            <person name="Choi C."/>
            <person name="Clum A."/>
            <person name="Dos Santos R.A."/>
            <person name="Damasio A.R."/>
            <person name="Diallinas G."/>
            <person name="Emri T."/>
            <person name="Fekete E."/>
            <person name="Flipphi M."/>
            <person name="Freyberg S."/>
            <person name="Gallo A."/>
            <person name="Gournas C."/>
            <person name="Habgood R."/>
            <person name="Hainaut M."/>
            <person name="Harispe M.L."/>
            <person name="Henrissat B."/>
            <person name="Hilden K.S."/>
            <person name="Hope R."/>
            <person name="Hossain A."/>
            <person name="Karabika E."/>
            <person name="Karaffa L."/>
            <person name="Karanyi Z."/>
            <person name="Krasevec N."/>
            <person name="Kuo A."/>
            <person name="Kusch H."/>
            <person name="LaButti K."/>
            <person name="Lagendijk E.L."/>
            <person name="Lapidus A."/>
            <person name="Levasseur A."/>
            <person name="Lindquist E."/>
            <person name="Lipzen A."/>
            <person name="Logrieco A.F."/>
            <person name="MacCabe A."/>
            <person name="Maekelae M.R."/>
            <person name="Malavazi I."/>
            <person name="Melin P."/>
            <person name="Meyer V."/>
            <person name="Mielnichuk N."/>
            <person name="Miskei M."/>
            <person name="Molnar A.P."/>
            <person name="Mule G."/>
            <person name="Ngan C.Y."/>
            <person name="Orejas M."/>
            <person name="Orosz E."/>
            <person name="Ouedraogo J.P."/>
            <person name="Overkamp K.M."/>
            <person name="Park H.-S."/>
            <person name="Perrone G."/>
            <person name="Piumi F."/>
            <person name="Punt P.J."/>
            <person name="Ram A.F."/>
            <person name="Ramon A."/>
            <person name="Rauscher S."/>
            <person name="Record E."/>
            <person name="Riano-Pachon D.M."/>
            <person name="Robert V."/>
            <person name="Roehrig J."/>
            <person name="Ruller R."/>
            <person name="Salamov A."/>
            <person name="Salih N.S."/>
            <person name="Samson R.A."/>
            <person name="Sandor E."/>
            <person name="Sanguinetti M."/>
            <person name="Schuetze T."/>
            <person name="Sepcic K."/>
            <person name="Shelest E."/>
            <person name="Sherlock G."/>
            <person name="Sophianopoulou V."/>
            <person name="Squina F.M."/>
            <person name="Sun H."/>
            <person name="Susca A."/>
            <person name="Todd R.B."/>
            <person name="Tsang A."/>
            <person name="Unkles S.E."/>
            <person name="van de Wiele N."/>
            <person name="van Rossen-Uffink D."/>
            <person name="Oliveira J.V."/>
            <person name="Vesth T.C."/>
            <person name="Visser J."/>
            <person name="Yu J.-H."/>
            <person name="Zhou M."/>
            <person name="Andersen M.R."/>
            <person name="Archer D.B."/>
            <person name="Baker S.E."/>
            <person name="Benoit I."/>
            <person name="Brakhage A.A."/>
            <person name="Braus G.H."/>
            <person name="Fischer R."/>
            <person name="Frisvad J.C."/>
            <person name="Goldman G.H."/>
            <person name="Houbraken J."/>
            <person name="Oakley B."/>
            <person name="Pocsi I."/>
            <person name="Scazzocchio C."/>
            <person name="Seiboth B."/>
            <person name="vanKuyk P.A."/>
            <person name="Wortman J."/>
            <person name="Dyer P.S."/>
            <person name="Grigoriev I.V."/>
        </authorList>
    </citation>
    <scope>NUCLEOTIDE SEQUENCE [LARGE SCALE GENOMIC DNA]</scope>
    <source>
        <strain evidence="10">ITEM 5010</strain>
    </source>
</reference>
<evidence type="ECO:0000256" key="2">
    <source>
        <dbReference type="ARBA" id="ARBA00010617"/>
    </source>
</evidence>
<keyword evidence="3 7" id="KW-0479">Metal-binding</keyword>
<dbReference type="GO" id="GO:0005506">
    <property type="term" value="F:iron ion binding"/>
    <property type="evidence" value="ECO:0007669"/>
    <property type="project" value="InterPro"/>
</dbReference>
<evidence type="ECO:0000256" key="1">
    <source>
        <dbReference type="ARBA" id="ARBA00001971"/>
    </source>
</evidence>
<evidence type="ECO:0000313" key="10">
    <source>
        <dbReference type="Proteomes" id="UP000188318"/>
    </source>
</evidence>
<dbReference type="InterPro" id="IPR002401">
    <property type="entry name" value="Cyt_P450_E_grp-I"/>
</dbReference>
<proteinExistence type="inferred from homology"/>
<sequence>MLLLLFISLAFGCITTILFHLEANNREAMSMQIPRVRLLVDYHSRVWKILQPYLWPLLDRLPLNWGTFGRYSRVAWHFADKGDSHRRFGSIWALVTPQDVYVHVADPAACADILSRFRRPNGHDRLRFHKPGTPCIATANWKDWSRYHRDGAAPMDETTIYFLWNEAVTQTHQLLDRWTTASETPSEAKQVQESDSSVSSNALSLTEIFRDNFATANTLSFATMLLAAHPSIQDWVAEELRTLPPIEDGQYADLFPTLKRCRAVMRTNPYSSKPSAYTPPPITSLPRRIDLSVWREPLLVDNQIVDIPGNTAVMPNMLAVHTDPNIWTNPLEWTPARWISTTAEGEQILYNPPRGTYFPWSDGPHLCPGAQFSQVEFVAVMASLLQDHRIKGVSLPGEEDGDMQKRVLGVVNDLDATLLLKMRDADRVKMVCERVEE</sequence>
<dbReference type="InterPro" id="IPR050121">
    <property type="entry name" value="Cytochrome_P450_monoxygenase"/>
</dbReference>
<dbReference type="STRING" id="602072.A0A1R3S2G7"/>
<dbReference type="InterPro" id="IPR017972">
    <property type="entry name" value="Cyt_P450_CS"/>
</dbReference>
<dbReference type="GO" id="GO:0020037">
    <property type="term" value="F:heme binding"/>
    <property type="evidence" value="ECO:0007669"/>
    <property type="project" value="InterPro"/>
</dbReference>
<keyword evidence="5 7" id="KW-0408">Iron</keyword>
<comment type="cofactor">
    <cofactor evidence="1 7">
        <name>heme</name>
        <dbReference type="ChEBI" id="CHEBI:30413"/>
    </cofactor>
</comment>
<dbReference type="SUPFAM" id="SSF48264">
    <property type="entry name" value="Cytochrome P450"/>
    <property type="match status" value="1"/>
</dbReference>
<accession>A0A1R3S2G7</accession>
<dbReference type="GO" id="GO:0004497">
    <property type="term" value="F:monooxygenase activity"/>
    <property type="evidence" value="ECO:0007669"/>
    <property type="project" value="UniProtKB-KW"/>
</dbReference>
<keyword evidence="7 8" id="KW-0349">Heme</keyword>
<dbReference type="VEuPathDB" id="FungiDB:ASPCADRAFT_503125"/>
<dbReference type="InterPro" id="IPR036396">
    <property type="entry name" value="Cyt_P450_sf"/>
</dbReference>
<evidence type="ECO:0000256" key="5">
    <source>
        <dbReference type="ARBA" id="ARBA00023004"/>
    </source>
</evidence>
<dbReference type="OrthoDB" id="1470350at2759"/>
<evidence type="ECO:0008006" key="11">
    <source>
        <dbReference type="Google" id="ProtNLM"/>
    </source>
</evidence>
<dbReference type="AlphaFoldDB" id="A0A1R3S2G7"/>
<keyword evidence="6 8" id="KW-0503">Monooxygenase</keyword>
<gene>
    <name evidence="9" type="ORF">ASPCADRAFT_503125</name>
</gene>
<evidence type="ECO:0000256" key="4">
    <source>
        <dbReference type="ARBA" id="ARBA00023002"/>
    </source>
</evidence>
<dbReference type="OMA" id="CIATANW"/>
<keyword evidence="10" id="KW-1185">Reference proteome</keyword>
<dbReference type="EMBL" id="KV907493">
    <property type="protein sequence ID" value="OOG00882.1"/>
    <property type="molecule type" value="Genomic_DNA"/>
</dbReference>
<dbReference type="Pfam" id="PF00067">
    <property type="entry name" value="p450"/>
    <property type="match status" value="1"/>
</dbReference>
<dbReference type="Proteomes" id="UP000188318">
    <property type="component" value="Unassembled WGS sequence"/>
</dbReference>
<dbReference type="PRINTS" id="PR00463">
    <property type="entry name" value="EP450I"/>
</dbReference>
<dbReference type="PROSITE" id="PS00086">
    <property type="entry name" value="CYTOCHROME_P450"/>
    <property type="match status" value="1"/>
</dbReference>
<feature type="binding site" description="axial binding residue" evidence="7">
    <location>
        <position position="367"/>
    </location>
    <ligand>
        <name>heme</name>
        <dbReference type="ChEBI" id="CHEBI:30413"/>
    </ligand>
    <ligandPart>
        <name>Fe</name>
        <dbReference type="ChEBI" id="CHEBI:18248"/>
    </ligandPart>
</feature>
<dbReference type="GO" id="GO:0016705">
    <property type="term" value="F:oxidoreductase activity, acting on paired donors, with incorporation or reduction of molecular oxygen"/>
    <property type="evidence" value="ECO:0007669"/>
    <property type="project" value="InterPro"/>
</dbReference>
<evidence type="ECO:0000256" key="8">
    <source>
        <dbReference type="RuleBase" id="RU000461"/>
    </source>
</evidence>